<reference evidence="2 3" key="1">
    <citation type="submission" date="2020-12" db="EMBL/GenBank/DDBJ databases">
        <title>Concerted genomic and epigenomic changes stabilize Arabidopsis allopolyploids.</title>
        <authorList>
            <person name="Chen Z."/>
        </authorList>
    </citation>
    <scope>NUCLEOTIDE SEQUENCE [LARGE SCALE GENOMIC DNA]</scope>
    <source>
        <strain evidence="2">As9502</strain>
        <tissue evidence="2">Leaf</tissue>
    </source>
</reference>
<feature type="transmembrane region" description="Helical" evidence="1">
    <location>
        <begin position="621"/>
        <end position="641"/>
    </location>
</feature>
<keyword evidence="1" id="KW-0812">Transmembrane</keyword>
<gene>
    <name evidence="2" type="ORF">ISN44_As03g019090</name>
</gene>
<accession>A0A8T2FAP8</accession>
<dbReference type="PANTHER" id="PTHR31860">
    <property type="entry name" value="HEAT-INDUCIBLE TRANSCRIPTION REPRESSOR (DUF639)-RELATED"/>
    <property type="match status" value="1"/>
</dbReference>
<dbReference type="EMBL" id="JAEFBJ010000003">
    <property type="protein sequence ID" value="KAG7631701.1"/>
    <property type="molecule type" value="Genomic_DNA"/>
</dbReference>
<sequence>MSSKTRNMLEGLVRDTSFKWLLGKQSSFDEEIEEMGRSPSAGTNWIPELSPIANVVVRRCSKILGVSANELRDSFKQEAFESLKQPSLFPRNFLEYCCFRALSLSVGVTGHLADKKFRRLTFDMMVVWEVPAVASQALLSVEEDATVSLEAFSRIAPAVPIIADVIICDNLFQMLTSSTGGRLQFSVYDKYLHGLERAIKKMRTQSESSLLSGVRSKREKILEIDGTVTTQPVLEHVGISTWPGRLILTDHSLYFEALKVVSYDTPKRYHLSEDLKQIIKPELTGPWGTRLFDKAVSYQSISLSEPVVMEFPELKGHTRRDYWLTIIQEVLYVHRYINKYKITGLARDEALSKAVLGVMRVQALQELNLTNAMRYENLLPFNLCDQLPGGDLILETLAEMSTSRELHRSNKSKDTGTLHSSASDMVSQLGSVFGGSSPRSRRETSSLVVGEVVVGDVNPLERAVKESRKKYEKVVLAQETINGVKMGGIDTNLAVMKELMLPIMETWNLILSVVYWDDPTKSSVFCLLTTFIIWRGWLVYVFALASLFSAIFMVLTRCFSREKLMIELKVTAPPPMNTMEQLLAVQNGISELEQNIQDANIVLLKFRALLFSLFPQASQKFAIAIVVAATMMAFVPGRYLLSVVFVELFTRYSPPRRASTERLIRRLREWWFSIPAAPVVILHDKNNKKKKN</sequence>
<name>A0A8T2FAP8_ARASU</name>
<dbReference type="PANTHER" id="PTHR31860:SF9">
    <property type="entry name" value="HEAT-INDUCIBLE TRANSCRIPTION REPRESSOR (DUF639)"/>
    <property type="match status" value="1"/>
</dbReference>
<dbReference type="AlphaFoldDB" id="A0A8T2FAP8"/>
<protein>
    <submittedName>
        <fullName evidence="2">Uncharacterized protein</fullName>
    </submittedName>
</protein>
<evidence type="ECO:0000313" key="3">
    <source>
        <dbReference type="Proteomes" id="UP000694251"/>
    </source>
</evidence>
<proteinExistence type="predicted"/>
<keyword evidence="1" id="KW-0472">Membrane</keyword>
<dbReference type="EMBL" id="JAEFBJ010000003">
    <property type="protein sequence ID" value="KAG7631700.1"/>
    <property type="molecule type" value="Genomic_DNA"/>
</dbReference>
<dbReference type="Proteomes" id="UP000694251">
    <property type="component" value="Chromosome 3"/>
</dbReference>
<evidence type="ECO:0000256" key="1">
    <source>
        <dbReference type="SAM" id="Phobius"/>
    </source>
</evidence>
<comment type="caution">
    <text evidence="2">The sequence shown here is derived from an EMBL/GenBank/DDBJ whole genome shotgun (WGS) entry which is preliminary data.</text>
</comment>
<organism evidence="2 3">
    <name type="scientific">Arabidopsis suecica</name>
    <name type="common">Swedish thale-cress</name>
    <name type="synonym">Cardaminopsis suecica</name>
    <dbReference type="NCBI Taxonomy" id="45249"/>
    <lineage>
        <taxon>Eukaryota</taxon>
        <taxon>Viridiplantae</taxon>
        <taxon>Streptophyta</taxon>
        <taxon>Embryophyta</taxon>
        <taxon>Tracheophyta</taxon>
        <taxon>Spermatophyta</taxon>
        <taxon>Magnoliopsida</taxon>
        <taxon>eudicotyledons</taxon>
        <taxon>Gunneridae</taxon>
        <taxon>Pentapetalae</taxon>
        <taxon>rosids</taxon>
        <taxon>malvids</taxon>
        <taxon>Brassicales</taxon>
        <taxon>Brassicaceae</taxon>
        <taxon>Camelineae</taxon>
        <taxon>Arabidopsis</taxon>
    </lineage>
</organism>
<keyword evidence="1" id="KW-1133">Transmembrane helix</keyword>
<feature type="transmembrane region" description="Helical" evidence="1">
    <location>
        <begin position="536"/>
        <end position="555"/>
    </location>
</feature>
<keyword evidence="3" id="KW-1185">Reference proteome</keyword>
<evidence type="ECO:0000313" key="2">
    <source>
        <dbReference type="EMBL" id="KAG7631700.1"/>
    </source>
</evidence>
<dbReference type="Pfam" id="PF04842">
    <property type="entry name" value="DUF639"/>
    <property type="match status" value="1"/>
</dbReference>
<dbReference type="OrthoDB" id="2016709at2759"/>
<dbReference type="InterPro" id="IPR006927">
    <property type="entry name" value="DUF639"/>
</dbReference>